<name>A0AAV4LQE6_BABCB</name>
<sequence>MNGMGRGLLLPDVREFRDRYRLARDVDAPKSRKITQEVVTENEEEGVDGFKQVLERLPCDDGLELVGEGFTSSFSVGAIGPLPKQVSRTAKRETVTVQQWKDAAAVYY</sequence>
<protein>
    <submittedName>
        <fullName evidence="1">DUF1654 domain-containing protein</fullName>
    </submittedName>
</protein>
<proteinExistence type="predicted"/>
<organism evidence="1 2">
    <name type="scientific">Babesia caballi</name>
    <dbReference type="NCBI Taxonomy" id="5871"/>
    <lineage>
        <taxon>Eukaryota</taxon>
        <taxon>Sar</taxon>
        <taxon>Alveolata</taxon>
        <taxon>Apicomplexa</taxon>
        <taxon>Aconoidasida</taxon>
        <taxon>Piroplasmida</taxon>
        <taxon>Babesiidae</taxon>
        <taxon>Babesia</taxon>
    </lineage>
</organism>
<dbReference type="AlphaFoldDB" id="A0AAV4LQE6"/>
<evidence type="ECO:0000313" key="1">
    <source>
        <dbReference type="EMBL" id="GIX62467.1"/>
    </source>
</evidence>
<dbReference type="Proteomes" id="UP001497744">
    <property type="component" value="Unassembled WGS sequence"/>
</dbReference>
<comment type="caution">
    <text evidence="1">The sequence shown here is derived from an EMBL/GenBank/DDBJ whole genome shotgun (WGS) entry which is preliminary data.</text>
</comment>
<keyword evidence="2" id="KW-1185">Reference proteome</keyword>
<gene>
    <name evidence="1" type="ORF">BcabD6B2_19020</name>
</gene>
<reference evidence="1 2" key="1">
    <citation type="submission" date="2021-06" db="EMBL/GenBank/DDBJ databases">
        <title>Genome sequence of Babesia caballi.</title>
        <authorList>
            <person name="Yamagishi J."/>
            <person name="Kidaka T."/>
            <person name="Ochi A."/>
        </authorList>
    </citation>
    <scope>NUCLEOTIDE SEQUENCE [LARGE SCALE GENOMIC DNA]</scope>
    <source>
        <strain evidence="1">USDA-D6B2</strain>
    </source>
</reference>
<dbReference type="GeneID" id="94193948"/>
<dbReference type="RefSeq" id="XP_067714536.1">
    <property type="nucleotide sequence ID" value="XM_067858435.1"/>
</dbReference>
<evidence type="ECO:0000313" key="2">
    <source>
        <dbReference type="Proteomes" id="UP001497744"/>
    </source>
</evidence>
<dbReference type="EMBL" id="BPLF01000002">
    <property type="protein sequence ID" value="GIX62467.1"/>
    <property type="molecule type" value="Genomic_DNA"/>
</dbReference>
<accession>A0AAV4LQE6</accession>